<proteinExistence type="predicted"/>
<evidence type="ECO:0000313" key="3">
    <source>
        <dbReference type="Proteomes" id="UP000824232"/>
    </source>
</evidence>
<keyword evidence="1" id="KW-0813">Transport</keyword>
<comment type="caution">
    <text evidence="2">The sequence shown here is derived from an EMBL/GenBank/DDBJ whole genome shotgun (WGS) entry which is preliminary data.</text>
</comment>
<dbReference type="PANTHER" id="PTHR42788">
    <property type="entry name" value="TAURINE IMPORT ATP-BINDING PROTEIN-RELATED"/>
    <property type="match status" value="1"/>
</dbReference>
<reference evidence="2" key="1">
    <citation type="submission" date="2020-10" db="EMBL/GenBank/DDBJ databases">
        <authorList>
            <person name="Gilroy R."/>
        </authorList>
    </citation>
    <scope>NUCLEOTIDE SEQUENCE</scope>
    <source>
        <strain evidence="2">CHK184-20233</strain>
    </source>
</reference>
<dbReference type="InterPro" id="IPR050166">
    <property type="entry name" value="ABC_transporter_ATP-bind"/>
</dbReference>
<dbReference type="InterPro" id="IPR027417">
    <property type="entry name" value="P-loop_NTPase"/>
</dbReference>
<evidence type="ECO:0000313" key="2">
    <source>
        <dbReference type="EMBL" id="HIR59532.1"/>
    </source>
</evidence>
<dbReference type="SUPFAM" id="SSF52540">
    <property type="entry name" value="P-loop containing nucleoside triphosphate hydrolases"/>
    <property type="match status" value="1"/>
</dbReference>
<accession>A0A9D1DUZ7</accession>
<dbReference type="PANTHER" id="PTHR42788:SF21">
    <property type="entry name" value="ABC TRANSPORTER ATP-BINDING PROTEIN"/>
    <property type="match status" value="1"/>
</dbReference>
<gene>
    <name evidence="2" type="ORF">IAB38_05715</name>
</gene>
<name>A0A9D1DUZ7_9FIRM</name>
<protein>
    <submittedName>
        <fullName evidence="2">Uncharacterized protein</fullName>
    </submittedName>
</protein>
<dbReference type="AlphaFoldDB" id="A0A9D1DUZ7"/>
<reference evidence="2" key="2">
    <citation type="journal article" date="2021" name="PeerJ">
        <title>Extensive microbial diversity within the chicken gut microbiome revealed by metagenomics and culture.</title>
        <authorList>
            <person name="Gilroy R."/>
            <person name="Ravi A."/>
            <person name="Getino M."/>
            <person name="Pursley I."/>
            <person name="Horton D.L."/>
            <person name="Alikhan N.F."/>
            <person name="Baker D."/>
            <person name="Gharbi K."/>
            <person name="Hall N."/>
            <person name="Watson M."/>
            <person name="Adriaenssens E.M."/>
            <person name="Foster-Nyarko E."/>
            <person name="Jarju S."/>
            <person name="Secka A."/>
            <person name="Antonio M."/>
            <person name="Oren A."/>
            <person name="Chaudhuri R.R."/>
            <person name="La Ragione R."/>
            <person name="Hildebrand F."/>
            <person name="Pallen M.J."/>
        </authorList>
    </citation>
    <scope>NUCLEOTIDE SEQUENCE</scope>
    <source>
        <strain evidence="2">CHK184-20233</strain>
    </source>
</reference>
<dbReference type="Gene3D" id="3.40.50.300">
    <property type="entry name" value="P-loop containing nucleotide triphosphate hydrolases"/>
    <property type="match status" value="1"/>
</dbReference>
<dbReference type="EMBL" id="DVHC01000059">
    <property type="protein sequence ID" value="HIR59532.1"/>
    <property type="molecule type" value="Genomic_DNA"/>
</dbReference>
<sequence length="86" mass="10136">MTRVMLADDVYKMVKDLGKTAIMVTHDLSEALSVGDKVVVLTKRPCVVKKIYDINYKNRSTPFNNRKEKEFNYYYEAIWRDLDVKL</sequence>
<evidence type="ECO:0000256" key="1">
    <source>
        <dbReference type="ARBA" id="ARBA00022448"/>
    </source>
</evidence>
<organism evidence="2 3">
    <name type="scientific">Candidatus Onthousia excrementipullorum</name>
    <dbReference type="NCBI Taxonomy" id="2840884"/>
    <lineage>
        <taxon>Bacteria</taxon>
        <taxon>Bacillati</taxon>
        <taxon>Bacillota</taxon>
        <taxon>Bacilli</taxon>
        <taxon>Candidatus Onthousia</taxon>
    </lineage>
</organism>
<dbReference type="Proteomes" id="UP000824232">
    <property type="component" value="Unassembled WGS sequence"/>
</dbReference>